<feature type="signal peptide" evidence="4">
    <location>
        <begin position="1"/>
        <end position="27"/>
    </location>
</feature>
<feature type="chain" id="PRO_5031240517" evidence="4">
    <location>
        <begin position="28"/>
        <end position="341"/>
    </location>
</feature>
<keyword evidence="2 4" id="KW-0732">Signal</keyword>
<dbReference type="OrthoDB" id="225238at2"/>
<dbReference type="PANTHER" id="PTHR35841:SF1">
    <property type="entry name" value="PHOSPHONATES-BINDING PERIPLASMIC PROTEIN"/>
    <property type="match status" value="1"/>
</dbReference>
<dbReference type="EMBL" id="WUTT01000001">
    <property type="protein sequence ID" value="NAW34508.1"/>
    <property type="molecule type" value="Genomic_DNA"/>
</dbReference>
<organism evidence="5 6">
    <name type="scientific">Halomonas alimentaria</name>
    <dbReference type="NCBI Taxonomy" id="147248"/>
    <lineage>
        <taxon>Bacteria</taxon>
        <taxon>Pseudomonadati</taxon>
        <taxon>Pseudomonadota</taxon>
        <taxon>Gammaproteobacteria</taxon>
        <taxon>Oceanospirillales</taxon>
        <taxon>Halomonadaceae</taxon>
        <taxon>Halomonas</taxon>
    </lineage>
</organism>
<sequence length="341" mass="38109">MSRFPFRRFALPLVAGASLFASQLTLAAETLNFGIISTESSQNQADQWQPFLDDMSRELGREIKPFFATDYAAVIQAMRFDKVDLAWYGNKSAMEAVDRAGGEIFAQTVAADGSPGYWSLLITHRDSDVESVEDMLSRADELIFGNGDPNSTSGYLVPSYYVFAKNGVDASTAFKRTMNSSHETNALSVANQQVDVATFNTEGMERLEITNPEKAEQLKVIWKSPLIPSDPLVWRTNLPEELKAELREFFYAYGETEAQREILEPLQWARFDESSNDQLLPIRQLELFKERAQVANDDSLSTEAREAQLAELDAQLDALNQRMDELQASADDAPATAMTSQ</sequence>
<comment type="similarity">
    <text evidence="1">Belongs to the phosphate/phosphite/phosphonate binding protein family.</text>
</comment>
<dbReference type="NCBIfam" id="TIGR01098">
    <property type="entry name" value="3A0109s03R"/>
    <property type="match status" value="1"/>
</dbReference>
<evidence type="ECO:0000313" key="6">
    <source>
        <dbReference type="Proteomes" id="UP000487929"/>
    </source>
</evidence>
<dbReference type="PANTHER" id="PTHR35841">
    <property type="entry name" value="PHOSPHONATES-BINDING PERIPLASMIC PROTEIN"/>
    <property type="match status" value="1"/>
</dbReference>
<dbReference type="SUPFAM" id="SSF53850">
    <property type="entry name" value="Periplasmic binding protein-like II"/>
    <property type="match status" value="1"/>
</dbReference>
<dbReference type="GO" id="GO:0043190">
    <property type="term" value="C:ATP-binding cassette (ABC) transporter complex"/>
    <property type="evidence" value="ECO:0007669"/>
    <property type="project" value="InterPro"/>
</dbReference>
<dbReference type="Gene3D" id="1.20.58.90">
    <property type="match status" value="1"/>
</dbReference>
<keyword evidence="6" id="KW-1185">Reference proteome</keyword>
<proteinExistence type="inferred from homology"/>
<evidence type="ECO:0000256" key="4">
    <source>
        <dbReference type="SAM" id="SignalP"/>
    </source>
</evidence>
<dbReference type="Gene3D" id="3.40.190.10">
    <property type="entry name" value="Periplasmic binding protein-like II"/>
    <property type="match status" value="2"/>
</dbReference>
<dbReference type="AlphaFoldDB" id="A0A7X4W5F8"/>
<accession>A0A7X4W5F8</accession>
<protein>
    <submittedName>
        <fullName evidence="5">Phosphonate ABC transporter substrate-binding protein</fullName>
    </submittedName>
</protein>
<evidence type="ECO:0000256" key="1">
    <source>
        <dbReference type="ARBA" id="ARBA00007162"/>
    </source>
</evidence>
<dbReference type="RefSeq" id="WP_161431784.1">
    <property type="nucleotide sequence ID" value="NZ_WUTT01000001.1"/>
</dbReference>
<dbReference type="Proteomes" id="UP000487929">
    <property type="component" value="Unassembled WGS sequence"/>
</dbReference>
<dbReference type="InterPro" id="IPR005770">
    <property type="entry name" value="PhnD"/>
</dbReference>
<feature type="coiled-coil region" evidence="3">
    <location>
        <begin position="302"/>
        <end position="329"/>
    </location>
</feature>
<dbReference type="NCBIfam" id="TIGR03431">
    <property type="entry name" value="PhnD"/>
    <property type="match status" value="1"/>
</dbReference>
<dbReference type="GO" id="GO:0055085">
    <property type="term" value="P:transmembrane transport"/>
    <property type="evidence" value="ECO:0007669"/>
    <property type="project" value="InterPro"/>
</dbReference>
<keyword evidence="3" id="KW-0175">Coiled coil</keyword>
<comment type="caution">
    <text evidence="5">The sequence shown here is derived from an EMBL/GenBank/DDBJ whole genome shotgun (WGS) entry which is preliminary data.</text>
</comment>
<dbReference type="Pfam" id="PF12974">
    <property type="entry name" value="Phosphonate-bd"/>
    <property type="match status" value="1"/>
</dbReference>
<name>A0A7X4W5F8_9GAMM</name>
<evidence type="ECO:0000313" key="5">
    <source>
        <dbReference type="EMBL" id="NAW34508.1"/>
    </source>
</evidence>
<evidence type="ECO:0000256" key="3">
    <source>
        <dbReference type="SAM" id="Coils"/>
    </source>
</evidence>
<gene>
    <name evidence="5" type="primary">phnD</name>
    <name evidence="5" type="ORF">GRB96_08760</name>
</gene>
<dbReference type="InterPro" id="IPR017797">
    <property type="entry name" value="Phosphnate-bd"/>
</dbReference>
<reference evidence="5 6" key="1">
    <citation type="submission" date="2019-12" db="EMBL/GenBank/DDBJ databases">
        <title>Draft genome sequencing of Halomonas alimentaria DSM 15356.</title>
        <authorList>
            <person name="Pandiyan K."/>
            <person name="Kushwaha P."/>
            <person name="Gowdham M."/>
            <person name="Chakdar H."/>
            <person name="Singh A."/>
            <person name="Kumar M."/>
            <person name="Saxena A.K."/>
        </authorList>
    </citation>
    <scope>NUCLEOTIDE SEQUENCE [LARGE SCALE GENOMIC DNA]</scope>
    <source>
        <strain evidence="5 6">DSM 15356</strain>
    </source>
</reference>
<evidence type="ECO:0000256" key="2">
    <source>
        <dbReference type="ARBA" id="ARBA00022729"/>
    </source>
</evidence>
<dbReference type="GO" id="GO:0015716">
    <property type="term" value="P:organic phosphonate transport"/>
    <property type="evidence" value="ECO:0007669"/>
    <property type="project" value="InterPro"/>
</dbReference>